<reference evidence="1 2" key="1">
    <citation type="submission" date="2019-04" db="EMBL/GenBank/DDBJ databases">
        <title>Fungal friends and foes A comparative genomics study of 23 Aspergillus species from section Flavi.</title>
        <authorList>
            <consortium name="DOE Joint Genome Institute"/>
            <person name="Kjaerbolling I."/>
            <person name="Vesth T.C."/>
            <person name="Frisvad J.C."/>
            <person name="Nybo J.L."/>
            <person name="Theobald S."/>
            <person name="Kildgaard S."/>
            <person name="Petersen T.I."/>
            <person name="Kuo A."/>
            <person name="Sato A."/>
            <person name="Lyhne E.K."/>
            <person name="Kogle M.E."/>
            <person name="Wiebenga A."/>
            <person name="Kun R.S."/>
            <person name="Lubbers R.J."/>
            <person name="Makela M.R."/>
            <person name="Barry K."/>
            <person name="Chovatia M."/>
            <person name="Clum A."/>
            <person name="Daum C."/>
            <person name="Haridas S."/>
            <person name="He G."/>
            <person name="LaButti K."/>
            <person name="Lipzen A."/>
            <person name="Mondo S."/>
            <person name="Pangilinan J."/>
            <person name="Riley R."/>
            <person name="Salamov A."/>
            <person name="Simmons B.A."/>
            <person name="Magnuson J.K."/>
            <person name="Henrissat B."/>
            <person name="Mortensen U.H."/>
            <person name="Larsen T.O."/>
            <person name="De vries R.P."/>
            <person name="Grigoriev I.V."/>
            <person name="Machida M."/>
            <person name="Baker S.E."/>
            <person name="Andersen M.R."/>
        </authorList>
    </citation>
    <scope>NUCLEOTIDE SEQUENCE [LARGE SCALE GENOMIC DNA]</scope>
    <source>
        <strain evidence="1 2">CBS 117618</strain>
    </source>
</reference>
<dbReference type="VEuPathDB" id="FungiDB:BDV34DRAFT_219367"/>
<dbReference type="AlphaFoldDB" id="A0A5N6E6Q4"/>
<protein>
    <submittedName>
        <fullName evidence="1">Uncharacterized protein</fullName>
    </submittedName>
</protein>
<dbReference type="EMBL" id="ML734937">
    <property type="protein sequence ID" value="KAB8212150.1"/>
    <property type="molecule type" value="Genomic_DNA"/>
</dbReference>
<keyword evidence="2" id="KW-1185">Reference proteome</keyword>
<evidence type="ECO:0000313" key="1">
    <source>
        <dbReference type="EMBL" id="KAB8212150.1"/>
    </source>
</evidence>
<gene>
    <name evidence="1" type="ORF">BDV34DRAFT_219367</name>
</gene>
<name>A0A5N6E6Q4_ASPPA</name>
<dbReference type="Proteomes" id="UP000326532">
    <property type="component" value="Unassembled WGS sequence"/>
</dbReference>
<proteinExistence type="predicted"/>
<organism evidence="1 2">
    <name type="scientific">Aspergillus parasiticus</name>
    <dbReference type="NCBI Taxonomy" id="5067"/>
    <lineage>
        <taxon>Eukaryota</taxon>
        <taxon>Fungi</taxon>
        <taxon>Dikarya</taxon>
        <taxon>Ascomycota</taxon>
        <taxon>Pezizomycotina</taxon>
        <taxon>Eurotiomycetes</taxon>
        <taxon>Eurotiomycetidae</taxon>
        <taxon>Eurotiales</taxon>
        <taxon>Aspergillaceae</taxon>
        <taxon>Aspergillus</taxon>
        <taxon>Aspergillus subgen. Circumdati</taxon>
    </lineage>
</organism>
<evidence type="ECO:0000313" key="2">
    <source>
        <dbReference type="Proteomes" id="UP000326532"/>
    </source>
</evidence>
<accession>A0A5N6E6Q4</accession>
<sequence>MSDSRALRVNTPVTLHLISWFNFQPLRSLLQYKDPTLRTAAEAGVDVAELAVGPEFAGAKGETLRSMDEVETLCEIFTAGLLEPPY</sequence>